<dbReference type="InterPro" id="IPR012447">
    <property type="entry name" value="DUF1651"/>
</dbReference>
<gene>
    <name evidence="1" type="ordered locus">NATL1_04291</name>
</gene>
<dbReference type="eggNOG" id="ENOG50321YE">
    <property type="taxonomic scope" value="Bacteria"/>
</dbReference>
<dbReference type="Proteomes" id="UP000002592">
    <property type="component" value="Chromosome"/>
</dbReference>
<sequence length="123" mass="14229">MLNSIFVSVESPSQRAKKPPVSRWFLFSLIRRMNQPVREALPTPAGWLVAPARDFCLFFIRDPKSVMVAPTVLTQLWYCTEQGIPTQLKNTRRLDYESAHETWNELLSNDWELVEHQINDAAA</sequence>
<dbReference type="AlphaFoldDB" id="A2C0I3"/>
<accession>A2C0I3</accession>
<dbReference type="HOGENOM" id="CLU_164025_0_0_3"/>
<organism evidence="1 2">
    <name type="scientific">Prochlorococcus marinus (strain NATL1A)</name>
    <dbReference type="NCBI Taxonomy" id="167555"/>
    <lineage>
        <taxon>Bacteria</taxon>
        <taxon>Bacillati</taxon>
        <taxon>Cyanobacteriota</taxon>
        <taxon>Cyanophyceae</taxon>
        <taxon>Synechococcales</taxon>
        <taxon>Prochlorococcaceae</taxon>
        <taxon>Prochlorococcus</taxon>
    </lineage>
</organism>
<reference evidence="2" key="1">
    <citation type="journal article" date="2007" name="PLoS Genet.">
        <title>Patterns and implications of gene gain and loss in the evolution of Prochlorococcus.</title>
        <authorList>
            <person name="Kettler G.C."/>
            <person name="Martiny A.C."/>
            <person name="Huang K."/>
            <person name="Zucker J."/>
            <person name="Coleman M.L."/>
            <person name="Rodrigue S."/>
            <person name="Chen F."/>
            <person name="Lapidus A."/>
            <person name="Ferriera S."/>
            <person name="Johnson J."/>
            <person name="Steglich C."/>
            <person name="Church G.M."/>
            <person name="Richardson P."/>
            <person name="Chisholm S.W."/>
        </authorList>
    </citation>
    <scope>NUCLEOTIDE SEQUENCE [LARGE SCALE GENOMIC DNA]</scope>
    <source>
        <strain evidence="2">NATL1A</strain>
    </source>
</reference>
<dbReference type="EMBL" id="CP000553">
    <property type="protein sequence ID" value="ABM74993.1"/>
    <property type="molecule type" value="Genomic_DNA"/>
</dbReference>
<dbReference type="KEGG" id="pme:NATL1_04291"/>
<evidence type="ECO:0000313" key="2">
    <source>
        <dbReference type="Proteomes" id="UP000002592"/>
    </source>
</evidence>
<proteinExistence type="predicted"/>
<name>A2C0I3_PROM1</name>
<dbReference type="Pfam" id="PF07864">
    <property type="entry name" value="DUF1651"/>
    <property type="match status" value="1"/>
</dbReference>
<protein>
    <submittedName>
        <fullName evidence="1">Uncharacterized protein</fullName>
    </submittedName>
</protein>
<evidence type="ECO:0000313" key="1">
    <source>
        <dbReference type="EMBL" id="ABM74993.1"/>
    </source>
</evidence>